<gene>
    <name evidence="4" type="ORF">HNQ86_000691</name>
    <name evidence="3" type="ORF">LF63_0107620</name>
</gene>
<protein>
    <recommendedName>
        <fullName evidence="2">UPF0125 protein HNQ86_000691</fullName>
    </recommendedName>
</protein>
<proteinExistence type="inferred from homology"/>
<dbReference type="Gene3D" id="3.10.20.280">
    <property type="entry name" value="RnfH-like"/>
    <property type="match status" value="1"/>
</dbReference>
<dbReference type="OrthoDB" id="9796575at2"/>
<evidence type="ECO:0000256" key="2">
    <source>
        <dbReference type="HAMAP-Rule" id="MF_00460"/>
    </source>
</evidence>
<dbReference type="PANTHER" id="PTHR37483">
    <property type="entry name" value="UPF0125 PROTEIN RATB"/>
    <property type="match status" value="1"/>
</dbReference>
<dbReference type="EMBL" id="JACHET010000001">
    <property type="protein sequence ID" value="MBB6183346.1"/>
    <property type="molecule type" value="Genomic_DNA"/>
</dbReference>
<dbReference type="STRING" id="1543381.LF63_0107620"/>
<dbReference type="Proteomes" id="UP000560000">
    <property type="component" value="Unassembled WGS sequence"/>
</dbReference>
<keyword evidence="5" id="KW-1185">Reference proteome</keyword>
<evidence type="ECO:0000256" key="1">
    <source>
        <dbReference type="ARBA" id="ARBA00010645"/>
    </source>
</evidence>
<evidence type="ECO:0000313" key="6">
    <source>
        <dbReference type="Proteomes" id="UP000560000"/>
    </source>
</evidence>
<name>A0A099CX24_9GAMM</name>
<reference evidence="4 6" key="2">
    <citation type="submission" date="2020-08" db="EMBL/GenBank/DDBJ databases">
        <title>Genomic Encyclopedia of Type Strains, Phase IV (KMG-IV): sequencing the most valuable type-strain genomes for metagenomic binning, comparative biology and taxonomic classification.</title>
        <authorList>
            <person name="Goeker M."/>
        </authorList>
    </citation>
    <scope>NUCLEOTIDE SEQUENCE [LARGE SCALE GENOMIC DNA]</scope>
    <source>
        <strain evidence="4 6">DSM 107085</strain>
    </source>
</reference>
<dbReference type="HAMAP" id="MF_00460">
    <property type="entry name" value="UPF0125_RnfH"/>
    <property type="match status" value="1"/>
</dbReference>
<dbReference type="EMBL" id="JROI01000010">
    <property type="protein sequence ID" value="KGI78197.1"/>
    <property type="molecule type" value="Genomic_DNA"/>
</dbReference>
<organism evidence="3 5">
    <name type="scientific">Oleiagrimonas soli</name>
    <dbReference type="NCBI Taxonomy" id="1543381"/>
    <lineage>
        <taxon>Bacteria</taxon>
        <taxon>Pseudomonadati</taxon>
        <taxon>Pseudomonadota</taxon>
        <taxon>Gammaproteobacteria</taxon>
        <taxon>Lysobacterales</taxon>
        <taxon>Rhodanobacteraceae</taxon>
        <taxon>Oleiagrimonas</taxon>
    </lineage>
</organism>
<evidence type="ECO:0000313" key="3">
    <source>
        <dbReference type="EMBL" id="KGI78197.1"/>
    </source>
</evidence>
<accession>A0A099CX24</accession>
<comment type="similarity">
    <text evidence="1 2">Belongs to the UPF0125 (RnfH) family.</text>
</comment>
<dbReference type="Proteomes" id="UP000029708">
    <property type="component" value="Unassembled WGS sequence"/>
</dbReference>
<reference evidence="3 5" key="1">
    <citation type="submission" date="2014-09" db="EMBL/GenBank/DDBJ databases">
        <title>Xanthomonadaceae 3.5X direct submission.</title>
        <authorList>
            <person name="Fang T."/>
            <person name="Wang H."/>
        </authorList>
    </citation>
    <scope>NUCLEOTIDE SEQUENCE [LARGE SCALE GENOMIC DNA]</scope>
    <source>
        <strain evidence="3 5">3.5X</strain>
    </source>
</reference>
<comment type="caution">
    <text evidence="3">The sequence shown here is derived from an EMBL/GenBank/DDBJ whole genome shotgun (WGS) entry which is preliminary data.</text>
</comment>
<dbReference type="RefSeq" id="WP_043100778.1">
    <property type="nucleotide sequence ID" value="NZ_JACHET010000001.1"/>
</dbReference>
<evidence type="ECO:0000313" key="4">
    <source>
        <dbReference type="EMBL" id="MBB6183346.1"/>
    </source>
</evidence>
<dbReference type="InterPro" id="IPR037021">
    <property type="entry name" value="RnfH_sf"/>
</dbReference>
<dbReference type="SUPFAM" id="SSF54285">
    <property type="entry name" value="MoaD/ThiS"/>
    <property type="match status" value="1"/>
</dbReference>
<evidence type="ECO:0000313" key="5">
    <source>
        <dbReference type="Proteomes" id="UP000029708"/>
    </source>
</evidence>
<dbReference type="HOGENOM" id="CLU_150721_0_0_6"/>
<dbReference type="Pfam" id="PF03658">
    <property type="entry name" value="Ub-RnfH"/>
    <property type="match status" value="1"/>
</dbReference>
<dbReference type="PANTHER" id="PTHR37483:SF1">
    <property type="entry name" value="UPF0125 PROTEIN RATB"/>
    <property type="match status" value="1"/>
</dbReference>
<dbReference type="AlphaFoldDB" id="A0A099CX24"/>
<dbReference type="InterPro" id="IPR016155">
    <property type="entry name" value="Mopterin_synth/thiamin_S_b"/>
</dbReference>
<dbReference type="NCBIfam" id="NF002490">
    <property type="entry name" value="PRK01777.1"/>
    <property type="match status" value="1"/>
</dbReference>
<sequence>MAESISVQVAYAAPDSVYLRDLRLPAGATVADALQACDLGQVLPALDVSALPVGIFSRKVGHDHRLRDGDRVELYRPLQLDPMQARRRRARGQDD</sequence>
<dbReference type="InterPro" id="IPR005346">
    <property type="entry name" value="RnfH"/>
</dbReference>